<keyword evidence="4" id="KW-0378">Hydrolase</keyword>
<evidence type="ECO:0000256" key="2">
    <source>
        <dbReference type="ARBA" id="ARBA00009045"/>
    </source>
</evidence>
<gene>
    <name evidence="10" type="ORF">FB567DRAFT_511784</name>
</gene>
<comment type="similarity">
    <text evidence="2">Belongs to the peptidase S54 family.</text>
</comment>
<dbReference type="PANTHER" id="PTHR43731">
    <property type="entry name" value="RHOMBOID PROTEASE"/>
    <property type="match status" value="1"/>
</dbReference>
<evidence type="ECO:0000256" key="5">
    <source>
        <dbReference type="ARBA" id="ARBA00022989"/>
    </source>
</evidence>
<keyword evidence="3 8" id="KW-0812">Transmembrane</keyword>
<dbReference type="GO" id="GO:0016020">
    <property type="term" value="C:membrane"/>
    <property type="evidence" value="ECO:0007669"/>
    <property type="project" value="UniProtKB-SubCell"/>
</dbReference>
<dbReference type="AlphaFoldDB" id="A0A8K0RHG9"/>
<dbReference type="Gene3D" id="1.20.1540.10">
    <property type="entry name" value="Rhomboid-like"/>
    <property type="match status" value="1"/>
</dbReference>
<feature type="non-terminal residue" evidence="10">
    <location>
        <position position="1"/>
    </location>
</feature>
<evidence type="ECO:0000256" key="7">
    <source>
        <dbReference type="SAM" id="MobiDB-lite"/>
    </source>
</evidence>
<organism evidence="10 11">
    <name type="scientific">Paraphoma chrysanthemicola</name>
    <dbReference type="NCBI Taxonomy" id="798071"/>
    <lineage>
        <taxon>Eukaryota</taxon>
        <taxon>Fungi</taxon>
        <taxon>Dikarya</taxon>
        <taxon>Ascomycota</taxon>
        <taxon>Pezizomycotina</taxon>
        <taxon>Dothideomycetes</taxon>
        <taxon>Pleosporomycetidae</taxon>
        <taxon>Pleosporales</taxon>
        <taxon>Pleosporineae</taxon>
        <taxon>Phaeosphaeriaceae</taxon>
        <taxon>Paraphoma</taxon>
    </lineage>
</organism>
<proteinExistence type="inferred from homology"/>
<evidence type="ECO:0000256" key="1">
    <source>
        <dbReference type="ARBA" id="ARBA00004141"/>
    </source>
</evidence>
<evidence type="ECO:0000256" key="4">
    <source>
        <dbReference type="ARBA" id="ARBA00022801"/>
    </source>
</evidence>
<evidence type="ECO:0000313" key="11">
    <source>
        <dbReference type="Proteomes" id="UP000813461"/>
    </source>
</evidence>
<dbReference type="SUPFAM" id="SSF144091">
    <property type="entry name" value="Rhomboid-like"/>
    <property type="match status" value="1"/>
</dbReference>
<accession>A0A8K0RHG9</accession>
<dbReference type="GO" id="GO:0004252">
    <property type="term" value="F:serine-type endopeptidase activity"/>
    <property type="evidence" value="ECO:0007669"/>
    <property type="project" value="InterPro"/>
</dbReference>
<evidence type="ECO:0000313" key="10">
    <source>
        <dbReference type="EMBL" id="KAH7095117.1"/>
    </source>
</evidence>
<feature type="transmembrane region" description="Helical" evidence="8">
    <location>
        <begin position="249"/>
        <end position="267"/>
    </location>
</feature>
<sequence length="277" mass="30215">MSSLVRLLRTVRPTATLKSHGSPQTGKMSSNYFNPSHSPFPRSNHLGLSKSRFYSSYGGGNSQESMNLKMLYGLMGVNVAVYSYAMYAKAQAQSGFPQPFLTFMRRMTCNLTDVLDNHAYYTLLTSTFTHTDLFHLGGNMLTAYFLGSFLCSSALITPARLLTIALGSGVTGSIGFLYQRYLASGSKGVDYKRGLGFSGALMGITSVAACLAPKAKFLIYGIVPMPLWALVLGYGFYDGYYVNNEKSRVAHAGHLGGLAFGIAYYLLRLRGLRVGRL</sequence>
<keyword evidence="11" id="KW-1185">Reference proteome</keyword>
<comment type="subcellular location">
    <subcellularLocation>
        <location evidence="1">Membrane</location>
        <topology evidence="1">Multi-pass membrane protein</topology>
    </subcellularLocation>
</comment>
<name>A0A8K0RHG9_9PLEO</name>
<dbReference type="InterPro" id="IPR035952">
    <property type="entry name" value="Rhomboid-like_sf"/>
</dbReference>
<evidence type="ECO:0000259" key="9">
    <source>
        <dbReference type="Pfam" id="PF01694"/>
    </source>
</evidence>
<dbReference type="OrthoDB" id="418595at2759"/>
<dbReference type="PANTHER" id="PTHR43731:SF14">
    <property type="entry name" value="PRESENILIN-ASSOCIATED RHOMBOID-LIKE PROTEIN, MITOCHONDRIAL"/>
    <property type="match status" value="1"/>
</dbReference>
<dbReference type="Proteomes" id="UP000813461">
    <property type="component" value="Unassembled WGS sequence"/>
</dbReference>
<feature type="transmembrane region" description="Helical" evidence="8">
    <location>
        <begin position="194"/>
        <end position="212"/>
    </location>
</feature>
<feature type="transmembrane region" description="Helical" evidence="8">
    <location>
        <begin position="70"/>
        <end position="87"/>
    </location>
</feature>
<dbReference type="Pfam" id="PF01694">
    <property type="entry name" value="Rhomboid"/>
    <property type="match status" value="1"/>
</dbReference>
<keyword evidence="5 8" id="KW-1133">Transmembrane helix</keyword>
<reference evidence="10" key="1">
    <citation type="journal article" date="2021" name="Nat. Commun.">
        <title>Genetic determinants of endophytism in the Arabidopsis root mycobiome.</title>
        <authorList>
            <person name="Mesny F."/>
            <person name="Miyauchi S."/>
            <person name="Thiergart T."/>
            <person name="Pickel B."/>
            <person name="Atanasova L."/>
            <person name="Karlsson M."/>
            <person name="Huettel B."/>
            <person name="Barry K.W."/>
            <person name="Haridas S."/>
            <person name="Chen C."/>
            <person name="Bauer D."/>
            <person name="Andreopoulos W."/>
            <person name="Pangilinan J."/>
            <person name="LaButti K."/>
            <person name="Riley R."/>
            <person name="Lipzen A."/>
            <person name="Clum A."/>
            <person name="Drula E."/>
            <person name="Henrissat B."/>
            <person name="Kohler A."/>
            <person name="Grigoriev I.V."/>
            <person name="Martin F.M."/>
            <person name="Hacquard S."/>
        </authorList>
    </citation>
    <scope>NUCLEOTIDE SEQUENCE</scope>
    <source>
        <strain evidence="10">MPI-SDFR-AT-0120</strain>
    </source>
</reference>
<feature type="domain" description="Peptidase S54 rhomboid" evidence="9">
    <location>
        <begin position="119"/>
        <end position="269"/>
    </location>
</feature>
<feature type="transmembrane region" description="Helical" evidence="8">
    <location>
        <begin position="161"/>
        <end position="182"/>
    </location>
</feature>
<dbReference type="InterPro" id="IPR022764">
    <property type="entry name" value="Peptidase_S54_rhomboid_dom"/>
</dbReference>
<protein>
    <recommendedName>
        <fullName evidence="9">Peptidase S54 rhomboid domain-containing protein</fullName>
    </recommendedName>
</protein>
<dbReference type="InterPro" id="IPR050925">
    <property type="entry name" value="Rhomboid_protease_S54"/>
</dbReference>
<evidence type="ECO:0000256" key="6">
    <source>
        <dbReference type="ARBA" id="ARBA00023136"/>
    </source>
</evidence>
<keyword evidence="6 8" id="KW-0472">Membrane</keyword>
<evidence type="ECO:0000256" key="3">
    <source>
        <dbReference type="ARBA" id="ARBA00022692"/>
    </source>
</evidence>
<feature type="transmembrane region" description="Helical" evidence="8">
    <location>
        <begin position="133"/>
        <end position="156"/>
    </location>
</feature>
<comment type="caution">
    <text evidence="10">The sequence shown here is derived from an EMBL/GenBank/DDBJ whole genome shotgun (WGS) entry which is preliminary data.</text>
</comment>
<feature type="compositionally biased region" description="Polar residues" evidence="7">
    <location>
        <begin position="16"/>
        <end position="34"/>
    </location>
</feature>
<feature type="transmembrane region" description="Helical" evidence="8">
    <location>
        <begin position="217"/>
        <end position="237"/>
    </location>
</feature>
<dbReference type="EMBL" id="JAGMVJ010000001">
    <property type="protein sequence ID" value="KAH7095117.1"/>
    <property type="molecule type" value="Genomic_DNA"/>
</dbReference>
<evidence type="ECO:0000256" key="8">
    <source>
        <dbReference type="SAM" id="Phobius"/>
    </source>
</evidence>
<feature type="region of interest" description="Disordered" evidence="7">
    <location>
        <begin position="15"/>
        <end position="34"/>
    </location>
</feature>